<name>A0A7M7KCF2_VARDE</name>
<dbReference type="EnsemblMetazoa" id="XM_022809127">
    <property type="protein sequence ID" value="XP_022664862"/>
    <property type="gene ID" value="LOC111251950"/>
</dbReference>
<sequence>MWLVMKIENGIAKKCKKSTATVVEAPVSDYFPGLWRNNEGESGDLSRDDDPLEQSRGCFENVHHDFSRRISDESQRELGRIMGEIADAEEKSVNSKEKGAMSKYFLRVLKRAEHVVMGSKSFTIKDKTQMKAFLKHLRNCMRHPPA</sequence>
<reference evidence="1" key="1">
    <citation type="submission" date="2021-01" db="UniProtKB">
        <authorList>
            <consortium name="EnsemblMetazoa"/>
        </authorList>
    </citation>
    <scope>IDENTIFICATION</scope>
</reference>
<evidence type="ECO:0000313" key="2">
    <source>
        <dbReference type="Proteomes" id="UP000594260"/>
    </source>
</evidence>
<dbReference type="AlphaFoldDB" id="A0A7M7KCF2"/>
<dbReference type="RefSeq" id="XP_022664862.1">
    <property type="nucleotide sequence ID" value="XM_022809127.1"/>
</dbReference>
<evidence type="ECO:0000313" key="1">
    <source>
        <dbReference type="EnsemblMetazoa" id="XP_022664862"/>
    </source>
</evidence>
<dbReference type="GeneID" id="111251950"/>
<protein>
    <submittedName>
        <fullName evidence="1">Uncharacterized protein</fullName>
    </submittedName>
</protein>
<dbReference type="InParanoid" id="A0A7M7KCF2"/>
<dbReference type="OrthoDB" id="6508261at2759"/>
<keyword evidence="2" id="KW-1185">Reference proteome</keyword>
<dbReference type="KEGG" id="vde:111251950"/>
<organism evidence="1 2">
    <name type="scientific">Varroa destructor</name>
    <name type="common">Honeybee mite</name>
    <dbReference type="NCBI Taxonomy" id="109461"/>
    <lineage>
        <taxon>Eukaryota</taxon>
        <taxon>Metazoa</taxon>
        <taxon>Ecdysozoa</taxon>
        <taxon>Arthropoda</taxon>
        <taxon>Chelicerata</taxon>
        <taxon>Arachnida</taxon>
        <taxon>Acari</taxon>
        <taxon>Parasitiformes</taxon>
        <taxon>Mesostigmata</taxon>
        <taxon>Gamasina</taxon>
        <taxon>Dermanyssoidea</taxon>
        <taxon>Varroidae</taxon>
        <taxon>Varroa</taxon>
    </lineage>
</organism>
<accession>A0A7M7KCF2</accession>
<dbReference type="Proteomes" id="UP000594260">
    <property type="component" value="Unplaced"/>
</dbReference>
<proteinExistence type="predicted"/>